<protein>
    <submittedName>
        <fullName evidence="9">Exopolysaccharide biosynthesis polyprenyl glycosylphosphotransferase</fullName>
    </submittedName>
</protein>
<feature type="transmembrane region" description="Helical" evidence="7">
    <location>
        <begin position="99"/>
        <end position="120"/>
    </location>
</feature>
<dbReference type="InterPro" id="IPR017475">
    <property type="entry name" value="EPS_sugar_tfrase"/>
</dbReference>
<dbReference type="OrthoDB" id="9808602at2"/>
<dbReference type="Pfam" id="PF13727">
    <property type="entry name" value="CoA_binding_3"/>
    <property type="match status" value="1"/>
</dbReference>
<evidence type="ECO:0000256" key="2">
    <source>
        <dbReference type="ARBA" id="ARBA00006464"/>
    </source>
</evidence>
<accession>A0A543HYA4</accession>
<dbReference type="Pfam" id="PF02397">
    <property type="entry name" value="Bac_transf"/>
    <property type="match status" value="1"/>
</dbReference>
<feature type="transmembrane region" description="Helical" evidence="7">
    <location>
        <begin position="28"/>
        <end position="46"/>
    </location>
</feature>
<keyword evidence="3 9" id="KW-0808">Transferase</keyword>
<evidence type="ECO:0000259" key="8">
    <source>
        <dbReference type="Pfam" id="PF02397"/>
    </source>
</evidence>
<dbReference type="Proteomes" id="UP000318331">
    <property type="component" value="Unassembled WGS sequence"/>
</dbReference>
<evidence type="ECO:0000313" key="9">
    <source>
        <dbReference type="EMBL" id="TQM63321.1"/>
    </source>
</evidence>
<sequence>MASYSATTAYSVPEVASRRVSAQGIRRTVSVLDTVVVFFTVFVAQLLRFGTDPNAVNLGLFDSSYTYFSCALATVWSLSLLLFRVRYTRVLGFGNYEIARILQATLVVFGGLSIYSLIFQLEISRLYLVVAFPLGVLGLLAVRWVIQIIMRAGVRNGRSLTRVLVVGDEHHVDQTVTAIERKGRSGMRGIPITGADSADPEELLHLIRFHSADAVVLAGEVDTGSPFVRELTWRLESSRAELLLSTQLYGVRSTRLRLEPVGGLPLVHVEAPRYRGLKYGVKRAMDLVGAVFFLIILSPIYLATAIAVKATSAGGVIYRQERIGQNGVPFNIYKFRSMYVDADKYLEALIQQREGVLFKVGKGDPSITPVGAFIRRFSIDELPQMFNVLKGNMSLVGPRPAIANEVERYSVDARRRLLVKPGLTGLWQVSGRSDLSWEEAVYLDLFYVENWSNFVDCTILFRTVKAVLTSDGAR</sequence>
<name>A0A543HYA4_9MICO</name>
<evidence type="ECO:0000256" key="3">
    <source>
        <dbReference type="ARBA" id="ARBA00022679"/>
    </source>
</evidence>
<dbReference type="InterPro" id="IPR003362">
    <property type="entry name" value="Bact_transf"/>
</dbReference>
<evidence type="ECO:0000313" key="10">
    <source>
        <dbReference type="Proteomes" id="UP000318331"/>
    </source>
</evidence>
<keyword evidence="4 7" id="KW-0812">Transmembrane</keyword>
<dbReference type="NCBIfam" id="TIGR03025">
    <property type="entry name" value="EPS_sugtrans"/>
    <property type="match status" value="1"/>
</dbReference>
<evidence type="ECO:0000256" key="1">
    <source>
        <dbReference type="ARBA" id="ARBA00004141"/>
    </source>
</evidence>
<evidence type="ECO:0000256" key="4">
    <source>
        <dbReference type="ARBA" id="ARBA00022692"/>
    </source>
</evidence>
<dbReference type="PANTHER" id="PTHR30576">
    <property type="entry name" value="COLANIC BIOSYNTHESIS UDP-GLUCOSE LIPID CARRIER TRANSFERASE"/>
    <property type="match status" value="1"/>
</dbReference>
<comment type="caution">
    <text evidence="9">The sequence shown here is derived from an EMBL/GenBank/DDBJ whole genome shotgun (WGS) entry which is preliminary data.</text>
</comment>
<dbReference type="PANTHER" id="PTHR30576:SF10">
    <property type="entry name" value="SLL5057 PROTEIN"/>
    <property type="match status" value="1"/>
</dbReference>
<keyword evidence="10" id="KW-1185">Reference proteome</keyword>
<proteinExistence type="inferred from homology"/>
<comment type="subcellular location">
    <subcellularLocation>
        <location evidence="1">Membrane</location>
        <topology evidence="1">Multi-pass membrane protein</topology>
    </subcellularLocation>
</comment>
<organism evidence="9 10">
    <name type="scientific">Klugiella xanthotipulae</name>
    <dbReference type="NCBI Taxonomy" id="244735"/>
    <lineage>
        <taxon>Bacteria</taxon>
        <taxon>Bacillati</taxon>
        <taxon>Actinomycetota</taxon>
        <taxon>Actinomycetes</taxon>
        <taxon>Micrococcales</taxon>
        <taxon>Microbacteriaceae</taxon>
        <taxon>Klugiella</taxon>
    </lineage>
</organism>
<keyword evidence="6 7" id="KW-0472">Membrane</keyword>
<evidence type="ECO:0000256" key="6">
    <source>
        <dbReference type="ARBA" id="ARBA00023136"/>
    </source>
</evidence>
<feature type="transmembrane region" description="Helical" evidence="7">
    <location>
        <begin position="126"/>
        <end position="146"/>
    </location>
</feature>
<comment type="similarity">
    <text evidence="2">Belongs to the bacterial sugar transferase family.</text>
</comment>
<dbReference type="GO" id="GO:0016780">
    <property type="term" value="F:phosphotransferase activity, for other substituted phosphate groups"/>
    <property type="evidence" value="ECO:0007669"/>
    <property type="project" value="TreeGrafter"/>
</dbReference>
<feature type="transmembrane region" description="Helical" evidence="7">
    <location>
        <begin position="287"/>
        <end position="308"/>
    </location>
</feature>
<dbReference type="EMBL" id="VFPN01000002">
    <property type="protein sequence ID" value="TQM63321.1"/>
    <property type="molecule type" value="Genomic_DNA"/>
</dbReference>
<reference evidence="9 10" key="1">
    <citation type="submission" date="2019-06" db="EMBL/GenBank/DDBJ databases">
        <title>Sequencing the genomes of 1000 actinobacteria strains.</title>
        <authorList>
            <person name="Klenk H.-P."/>
        </authorList>
    </citation>
    <scope>NUCLEOTIDE SEQUENCE [LARGE SCALE GENOMIC DNA]</scope>
    <source>
        <strain evidence="9 10">DSM 18031</strain>
    </source>
</reference>
<evidence type="ECO:0000256" key="7">
    <source>
        <dbReference type="SAM" id="Phobius"/>
    </source>
</evidence>
<dbReference type="GO" id="GO:0016020">
    <property type="term" value="C:membrane"/>
    <property type="evidence" value="ECO:0007669"/>
    <property type="project" value="UniProtKB-SubCell"/>
</dbReference>
<evidence type="ECO:0000256" key="5">
    <source>
        <dbReference type="ARBA" id="ARBA00022989"/>
    </source>
</evidence>
<keyword evidence="5 7" id="KW-1133">Transmembrane helix</keyword>
<feature type="domain" description="Bacterial sugar transferase" evidence="8">
    <location>
        <begin position="282"/>
        <end position="468"/>
    </location>
</feature>
<dbReference type="AlphaFoldDB" id="A0A543HYA4"/>
<feature type="transmembrane region" description="Helical" evidence="7">
    <location>
        <begin position="66"/>
        <end position="87"/>
    </location>
</feature>
<gene>
    <name evidence="9" type="ORF">FB466_1581</name>
</gene>